<gene>
    <name evidence="3" type="ORF">JFP838_pA0050</name>
</gene>
<dbReference type="SUPFAM" id="SSF54060">
    <property type="entry name" value="His-Me finger endonucleases"/>
    <property type="match status" value="1"/>
</dbReference>
<feature type="domain" description="HNH nuclease" evidence="2">
    <location>
        <begin position="296"/>
        <end position="326"/>
    </location>
</feature>
<geneLocation type="plasmid" evidence="3 4">
    <name>pJFP838A</name>
</geneLocation>
<dbReference type="OrthoDB" id="8974199at2"/>
<dbReference type="RefSeq" id="WP_061429574.1">
    <property type="nucleotide sequence ID" value="NZ_CATNZX010000001.1"/>
</dbReference>
<dbReference type="InterPro" id="IPR003615">
    <property type="entry name" value="HNH_nuc"/>
</dbReference>
<protein>
    <submittedName>
        <fullName evidence="3">Putative endonuclease</fullName>
    </submittedName>
</protein>
<reference evidence="3 4" key="1">
    <citation type="journal article" date="2016" name="PLoS ONE">
        <title>Plasmid Characterization and Chromosome Analysis of Two netF+ Clostridium perfringens Isolates Associated with Foal and Canine Necrotizing Enteritis.</title>
        <authorList>
            <person name="Mehdizadeh Gohari I."/>
            <person name="Kropinski A.M."/>
            <person name="Weese S.J."/>
            <person name="Parreira V.R."/>
            <person name="Whitehead A.E."/>
            <person name="Boerlin P."/>
            <person name="Prescott J.F."/>
        </authorList>
    </citation>
    <scope>NUCLEOTIDE SEQUENCE [LARGE SCALE GENOMIC DNA]</scope>
    <source>
        <strain evidence="3 4">JP838</strain>
        <plasmid evidence="4">Plasmid pJFP838A</plasmid>
    </source>
</reference>
<evidence type="ECO:0000313" key="3">
    <source>
        <dbReference type="EMBL" id="AMN30966.1"/>
    </source>
</evidence>
<evidence type="ECO:0000313" key="4">
    <source>
        <dbReference type="Proteomes" id="UP000070260"/>
    </source>
</evidence>
<dbReference type="InterPro" id="IPR044925">
    <property type="entry name" value="His-Me_finger_sf"/>
</dbReference>
<name>A0A140GR07_CLOPF</name>
<feature type="compositionally biased region" description="Polar residues" evidence="1">
    <location>
        <begin position="319"/>
        <end position="328"/>
    </location>
</feature>
<dbReference type="AlphaFoldDB" id="A0A140GR07"/>
<dbReference type="Pfam" id="PF13392">
    <property type="entry name" value="HNH_3"/>
    <property type="match status" value="1"/>
</dbReference>
<keyword evidence="3" id="KW-0255">Endonuclease</keyword>
<dbReference type="GO" id="GO:0004519">
    <property type="term" value="F:endonuclease activity"/>
    <property type="evidence" value="ECO:0007669"/>
    <property type="project" value="UniProtKB-KW"/>
</dbReference>
<evidence type="ECO:0000259" key="2">
    <source>
        <dbReference type="Pfam" id="PF13392"/>
    </source>
</evidence>
<evidence type="ECO:0000256" key="1">
    <source>
        <dbReference type="SAM" id="MobiDB-lite"/>
    </source>
</evidence>
<organism evidence="3 4">
    <name type="scientific">Clostridium perfringens</name>
    <dbReference type="NCBI Taxonomy" id="1502"/>
    <lineage>
        <taxon>Bacteria</taxon>
        <taxon>Bacillati</taxon>
        <taxon>Bacillota</taxon>
        <taxon>Clostridia</taxon>
        <taxon>Eubacteriales</taxon>
        <taxon>Clostridiaceae</taxon>
        <taxon>Clostridium</taxon>
    </lineage>
</organism>
<dbReference type="Gene3D" id="3.90.75.20">
    <property type="match status" value="1"/>
</dbReference>
<dbReference type="Proteomes" id="UP000070260">
    <property type="component" value="Plasmid pJFP838A"/>
</dbReference>
<sequence>MLREMVVIKNRYEIKDDVTIIYVDRPDGETLEVLIDTKDLSKAMSFKNSWGATKSKNRWLIKGTWRENGVKKNISLNRYLFDACDNSCIRFINGNTLDHRRCNLTNSEAVQIVKGNEYEIKGDRAFLKLNRRDGSKLITQIDLEDLDRVTSKGTWFAEWHKDFNNYFVQNVSYYYEDGKKHRKKISLHTFLMNTKPSEPIRHCDGDTLNNCKANLKVYNRTMMNDYEQISDDTIAIILRDSNGNEKARTLIDKEDLEKVINNGHTWCYFRCKGEPYAVLNLKSKRVYLHRFIMNTPKDMVTDHINHDTLDNRKRNLRNATISENMQNRKSARRDSKSGIRGISWDSGNHDWIVSFNGKYYGRFKDIDKAKDLAEEKLREVFPYLKKIKNI</sequence>
<keyword evidence="3" id="KW-0614">Plasmid</keyword>
<dbReference type="EMBL" id="CP013615">
    <property type="protein sequence ID" value="AMN30966.1"/>
    <property type="molecule type" value="Genomic_DNA"/>
</dbReference>
<keyword evidence="3" id="KW-0378">Hydrolase</keyword>
<accession>A0A140GR07</accession>
<feature type="region of interest" description="Disordered" evidence="1">
    <location>
        <begin position="319"/>
        <end position="339"/>
    </location>
</feature>
<dbReference type="PATRIC" id="fig|1502.177.peg.3256"/>
<proteinExistence type="predicted"/>
<keyword evidence="3" id="KW-0540">Nuclease</keyword>